<dbReference type="AlphaFoldDB" id="A0A9X3YJ29"/>
<feature type="chain" id="PRO_5040885050" evidence="1">
    <location>
        <begin position="28"/>
        <end position="374"/>
    </location>
</feature>
<evidence type="ECO:0000256" key="1">
    <source>
        <dbReference type="SAM" id="SignalP"/>
    </source>
</evidence>
<feature type="signal peptide" evidence="1">
    <location>
        <begin position="1"/>
        <end position="27"/>
    </location>
</feature>
<proteinExistence type="predicted"/>
<reference evidence="2" key="1">
    <citation type="submission" date="2023-02" db="EMBL/GenBank/DDBJ databases">
        <title>Tahibacter soli sp. nov. isolated from soil.</title>
        <authorList>
            <person name="Baek J.H."/>
            <person name="Lee J.K."/>
            <person name="Choi D.G."/>
            <person name="Jeon C.O."/>
        </authorList>
    </citation>
    <scope>NUCLEOTIDE SEQUENCE</scope>
    <source>
        <strain evidence="2">BL</strain>
    </source>
</reference>
<protein>
    <submittedName>
        <fullName evidence="2">Uncharacterized protein</fullName>
    </submittedName>
</protein>
<keyword evidence="1" id="KW-0732">Signal</keyword>
<dbReference type="PROSITE" id="PS51257">
    <property type="entry name" value="PROKAR_LIPOPROTEIN"/>
    <property type="match status" value="1"/>
</dbReference>
<comment type="caution">
    <text evidence="2">The sequence shown here is derived from an EMBL/GenBank/DDBJ whole genome shotgun (WGS) entry which is preliminary data.</text>
</comment>
<evidence type="ECO:0000313" key="3">
    <source>
        <dbReference type="Proteomes" id="UP001139971"/>
    </source>
</evidence>
<sequence length="374" mass="40428">MSLPARLGAAFALALACVAGSDRVAVAATSGESDTTIEALARADGTPQLRLRGTWPTPCMPSIESAALTDRDIRIALRSNKPLCARIPMPFDIAVDPVTQFGRALAPGVYRISLYSAHTPNAAQELRDFELVEVGSPPVVRAESGFWWPDPSREGGAGATGTGASFEMHGDTLAVALFGFDGLGEQTWYFGTGALRARSAKLELVGLHGGTPLVDDAKAAGLAADANLTLRIEFENNARATVWLGRYERGEDQPKLKLRALSLVRQPLTSYSGSRNWEGEWVLLRENAARAPMAERIRLVSQIMPDFQVYVLSGDGYVLRCARDRLTALAPPEHCLLETSSNVLMAEFDSVGINRLDGRAPDGTRVQLLRVDRR</sequence>
<dbReference type="EMBL" id="JAOVZO020000003">
    <property type="protein sequence ID" value="MDC8011768.1"/>
    <property type="molecule type" value="Genomic_DNA"/>
</dbReference>
<name>A0A9X3YJ29_9GAMM</name>
<accession>A0A9X3YJ29</accession>
<evidence type="ECO:0000313" key="2">
    <source>
        <dbReference type="EMBL" id="MDC8011768.1"/>
    </source>
</evidence>
<dbReference type="Proteomes" id="UP001139971">
    <property type="component" value="Unassembled WGS sequence"/>
</dbReference>
<dbReference type="RefSeq" id="WP_263542978.1">
    <property type="nucleotide sequence ID" value="NZ_JAOVZO020000003.1"/>
</dbReference>
<keyword evidence="3" id="KW-1185">Reference proteome</keyword>
<organism evidence="2 3">
    <name type="scientific">Tahibacter soli</name>
    <dbReference type="NCBI Taxonomy" id="2983605"/>
    <lineage>
        <taxon>Bacteria</taxon>
        <taxon>Pseudomonadati</taxon>
        <taxon>Pseudomonadota</taxon>
        <taxon>Gammaproteobacteria</taxon>
        <taxon>Lysobacterales</taxon>
        <taxon>Rhodanobacteraceae</taxon>
        <taxon>Tahibacter</taxon>
    </lineage>
</organism>
<gene>
    <name evidence="2" type="ORF">OD750_004325</name>
</gene>